<dbReference type="EMBL" id="FNPV01000004">
    <property type="protein sequence ID" value="SDY80605.1"/>
    <property type="molecule type" value="Genomic_DNA"/>
</dbReference>
<evidence type="ECO:0000313" key="2">
    <source>
        <dbReference type="Proteomes" id="UP000199230"/>
    </source>
</evidence>
<dbReference type="STRING" id="159292.SAMN05192546_104296"/>
<reference evidence="1 2" key="1">
    <citation type="submission" date="2016-10" db="EMBL/GenBank/DDBJ databases">
        <authorList>
            <person name="de Groot N.N."/>
        </authorList>
    </citation>
    <scope>NUCLEOTIDE SEQUENCE [LARGE SCALE GENOMIC DNA]</scope>
    <source>
        <strain evidence="1 2">APO</strain>
    </source>
</reference>
<name>A0A1H3MWL3_9FIRM</name>
<evidence type="ECO:0000313" key="1">
    <source>
        <dbReference type="EMBL" id="SDY80605.1"/>
    </source>
</evidence>
<keyword evidence="2" id="KW-1185">Reference proteome</keyword>
<organism evidence="1 2">
    <name type="scientific">Tindallia californiensis</name>
    <dbReference type="NCBI Taxonomy" id="159292"/>
    <lineage>
        <taxon>Bacteria</taxon>
        <taxon>Bacillati</taxon>
        <taxon>Bacillota</taxon>
        <taxon>Clostridia</taxon>
        <taxon>Peptostreptococcales</taxon>
        <taxon>Tindalliaceae</taxon>
        <taxon>Tindallia</taxon>
    </lineage>
</organism>
<gene>
    <name evidence="1" type="ORF">SAMN05192546_104296</name>
</gene>
<proteinExistence type="predicted"/>
<dbReference type="AlphaFoldDB" id="A0A1H3MWL3"/>
<accession>A0A1H3MWL3</accession>
<dbReference type="Proteomes" id="UP000199230">
    <property type="component" value="Unassembled WGS sequence"/>
</dbReference>
<protein>
    <submittedName>
        <fullName evidence="1">Uncharacterized protein</fullName>
    </submittedName>
</protein>
<sequence length="179" mass="20349">MSVPLVLLYYPLISRPLPVKGRGFTFFCVQKQTPTILRRPVIGNRSVKWFVALYTGVPYELDEPTYLLPSAVDLLEEKGTLSEEQSVYIREHRIEPGSYDAPDWEKIGQQLELEKESDGFEIKGNTTFQEVLNEGVFLEDLEEIVDAPITNTSQTIQSFTVEHELGFGKVKNSIESLVH</sequence>